<organism evidence="6 7">
    <name type="scientific">Candidatus Purcelliella pentastirinorum</name>
    <dbReference type="NCBI Taxonomy" id="472834"/>
    <lineage>
        <taxon>Bacteria</taxon>
        <taxon>Pseudomonadati</taxon>
        <taxon>Pseudomonadota</taxon>
        <taxon>Gammaproteobacteria</taxon>
        <taxon>Enterobacterales</taxon>
        <taxon>Enterobacteriaceae</taxon>
        <taxon>Candidatus Purcelliella</taxon>
    </lineage>
</organism>
<reference evidence="6" key="1">
    <citation type="submission" date="2022-11" db="EMBL/GenBank/DDBJ databases">
        <title>Genomic comparisons reveal selection pressure and functional variation between nutritional endosymbionts of cave-adapted and epigean Hawaiian planthoppers.</title>
        <authorList>
            <person name="Gossett J.M."/>
            <person name="Porter M.L."/>
            <person name="Vasquez Y."/>
            <person name="Bennett G.M."/>
            <person name="Chong R.A."/>
        </authorList>
    </citation>
    <scope>NUCLEOTIDE SEQUENCE</scope>
    <source>
        <strain evidence="6">OPOL2</strain>
    </source>
</reference>
<dbReference type="PANTHER" id="PTHR13528">
    <property type="entry name" value="39S RIBOSOMAL PROTEIN L28, MITOCHONDRIAL"/>
    <property type="match status" value="1"/>
</dbReference>
<dbReference type="RefSeq" id="WP_274360454.1">
    <property type="nucleotide sequence ID" value="NZ_CP110496.1"/>
</dbReference>
<evidence type="ECO:0000256" key="4">
    <source>
        <dbReference type="ARBA" id="ARBA00035174"/>
    </source>
</evidence>
<dbReference type="InterPro" id="IPR034704">
    <property type="entry name" value="Ribosomal_bL28/bL31-like_sf"/>
</dbReference>
<evidence type="ECO:0000256" key="5">
    <source>
        <dbReference type="HAMAP-Rule" id="MF_00373"/>
    </source>
</evidence>
<dbReference type="PANTHER" id="PTHR13528:SF2">
    <property type="entry name" value="LARGE RIBOSOMAL SUBUNIT PROTEIN BL28M"/>
    <property type="match status" value="1"/>
</dbReference>
<dbReference type="InterPro" id="IPR026569">
    <property type="entry name" value="Ribosomal_bL28"/>
</dbReference>
<name>A0AAX3N795_9ENTR</name>
<gene>
    <name evidence="5 6" type="primary">rpmB</name>
    <name evidence="6" type="ORF">ONB71_01825</name>
</gene>
<dbReference type="HAMAP" id="MF_00373">
    <property type="entry name" value="Ribosomal_bL28"/>
    <property type="match status" value="1"/>
</dbReference>
<protein>
    <recommendedName>
        <fullName evidence="4 5">Large ribosomal subunit protein bL28</fullName>
    </recommendedName>
</protein>
<proteinExistence type="inferred from homology"/>
<dbReference type="NCBIfam" id="TIGR00009">
    <property type="entry name" value="L28"/>
    <property type="match status" value="1"/>
</dbReference>
<keyword evidence="2 5" id="KW-0689">Ribosomal protein</keyword>
<dbReference type="GO" id="GO:0006412">
    <property type="term" value="P:translation"/>
    <property type="evidence" value="ECO:0007669"/>
    <property type="project" value="UniProtKB-UniRule"/>
</dbReference>
<dbReference type="InterPro" id="IPR001383">
    <property type="entry name" value="Ribosomal_bL28_bact-type"/>
</dbReference>
<dbReference type="InterPro" id="IPR037147">
    <property type="entry name" value="Ribosomal_bL28_sf"/>
</dbReference>
<dbReference type="GO" id="GO:0022625">
    <property type="term" value="C:cytosolic large ribosomal subunit"/>
    <property type="evidence" value="ECO:0007669"/>
    <property type="project" value="TreeGrafter"/>
</dbReference>
<dbReference type="GO" id="GO:0003735">
    <property type="term" value="F:structural constituent of ribosome"/>
    <property type="evidence" value="ECO:0007669"/>
    <property type="project" value="InterPro"/>
</dbReference>
<keyword evidence="3 5" id="KW-0687">Ribonucleoprotein</keyword>
<dbReference type="Gene3D" id="2.30.170.40">
    <property type="entry name" value="Ribosomal protein L28/L24"/>
    <property type="match status" value="1"/>
</dbReference>
<dbReference type="Pfam" id="PF00830">
    <property type="entry name" value="Ribosomal_L28"/>
    <property type="match status" value="1"/>
</dbReference>
<evidence type="ECO:0000313" key="6">
    <source>
        <dbReference type="EMBL" id="WDI78429.1"/>
    </source>
</evidence>
<evidence type="ECO:0000256" key="3">
    <source>
        <dbReference type="ARBA" id="ARBA00023274"/>
    </source>
</evidence>
<dbReference type="EMBL" id="CP110496">
    <property type="protein sequence ID" value="WDI78429.1"/>
    <property type="molecule type" value="Genomic_DNA"/>
</dbReference>
<dbReference type="AlphaFoldDB" id="A0AAX3N795"/>
<evidence type="ECO:0000256" key="1">
    <source>
        <dbReference type="ARBA" id="ARBA00008760"/>
    </source>
</evidence>
<accession>A0AAX3N795</accession>
<evidence type="ECO:0000256" key="2">
    <source>
        <dbReference type="ARBA" id="ARBA00022980"/>
    </source>
</evidence>
<comment type="similarity">
    <text evidence="1 5">Belongs to the bacterial ribosomal protein bL28 family.</text>
</comment>
<dbReference type="SUPFAM" id="SSF143800">
    <property type="entry name" value="L28p-like"/>
    <property type="match status" value="1"/>
</dbReference>
<dbReference type="Proteomes" id="UP001214992">
    <property type="component" value="Chromosome"/>
</dbReference>
<sequence>MSRLCCITGKKPVVGNHRSHAMNAIKRRFYPNLHFCKFWSENKNCFIKLRVSIRGMRIINKLGIDLAFTKYNIRDIKY</sequence>
<evidence type="ECO:0000313" key="7">
    <source>
        <dbReference type="Proteomes" id="UP001214992"/>
    </source>
</evidence>